<reference evidence="1 2" key="1">
    <citation type="submission" date="2020-08" db="EMBL/GenBank/DDBJ databases">
        <title>Sequencing the genomes of 1000 actinobacteria strains.</title>
        <authorList>
            <person name="Klenk H.-P."/>
        </authorList>
    </citation>
    <scope>NUCLEOTIDE SEQUENCE [LARGE SCALE GENOMIC DNA]</scope>
    <source>
        <strain evidence="1 2">DSM 45486</strain>
    </source>
</reference>
<comment type="caution">
    <text evidence="1">The sequence shown here is derived from an EMBL/GenBank/DDBJ whole genome shotgun (WGS) entry which is preliminary data.</text>
</comment>
<dbReference type="Proteomes" id="UP000552097">
    <property type="component" value="Unassembled WGS sequence"/>
</dbReference>
<dbReference type="AlphaFoldDB" id="A0A7W9HMC4"/>
<dbReference type="RefSeq" id="WP_184923150.1">
    <property type="nucleotide sequence ID" value="NZ_JACHMO010000001.1"/>
</dbReference>
<keyword evidence="2" id="KW-1185">Reference proteome</keyword>
<evidence type="ECO:0000313" key="2">
    <source>
        <dbReference type="Proteomes" id="UP000552097"/>
    </source>
</evidence>
<accession>A0A7W9HMC4</accession>
<evidence type="ECO:0000313" key="1">
    <source>
        <dbReference type="EMBL" id="MBB5804963.1"/>
    </source>
</evidence>
<protein>
    <submittedName>
        <fullName evidence="1">Uncharacterized protein</fullName>
    </submittedName>
</protein>
<organism evidence="1 2">
    <name type="scientific">Saccharothrix ecbatanensis</name>
    <dbReference type="NCBI Taxonomy" id="1105145"/>
    <lineage>
        <taxon>Bacteria</taxon>
        <taxon>Bacillati</taxon>
        <taxon>Actinomycetota</taxon>
        <taxon>Actinomycetes</taxon>
        <taxon>Pseudonocardiales</taxon>
        <taxon>Pseudonocardiaceae</taxon>
        <taxon>Saccharothrix</taxon>
    </lineage>
</organism>
<dbReference type="NCBIfam" id="NF038206">
    <property type="entry name" value="RGCVC_fam"/>
    <property type="match status" value="1"/>
</dbReference>
<gene>
    <name evidence="1" type="ORF">F4560_004731</name>
</gene>
<sequence>MNQVLPTIESDVTTEAAEADGAASPKCVACKHSWASHDRIAMRFCTATTTEHHTRGCVCPAGD</sequence>
<proteinExistence type="predicted"/>
<dbReference type="EMBL" id="JACHMO010000001">
    <property type="protein sequence ID" value="MBB5804963.1"/>
    <property type="molecule type" value="Genomic_DNA"/>
</dbReference>
<name>A0A7W9HMC4_9PSEU</name>